<keyword evidence="6" id="KW-0862">Zinc</keyword>
<sequence>MRLKDYGIRNRDEVTFFKKLRKKTYRSQSIFESAMAEMSKSEIWQELRNVTMKMQQLVERKKRMVIMRELLKRVDCNSLEGEDCEENEQELSNIDEKLKQLEVIRAELQRRHDQAEVSPSVYKMPDPRPVVEPSDISTLSPPNYPAPVVTEDYANLQFTPTKTRCPNCSSFITTETYTSVSSITWLVCMSTAMMGCVAGCCFIPFCLDSFKSTSHKCPKCNSLIATIKKL</sequence>
<evidence type="ECO:0000259" key="10">
    <source>
        <dbReference type="PROSITE" id="PS51837"/>
    </source>
</evidence>
<evidence type="ECO:0000256" key="4">
    <source>
        <dbReference type="ARBA" id="ARBA00005975"/>
    </source>
</evidence>
<dbReference type="Proteomes" id="UP001497482">
    <property type="component" value="Chromosome 18"/>
</dbReference>
<evidence type="ECO:0000256" key="5">
    <source>
        <dbReference type="ARBA" id="ARBA00022723"/>
    </source>
</evidence>
<dbReference type="SMART" id="SM00714">
    <property type="entry name" value="LITAF"/>
    <property type="match status" value="1"/>
</dbReference>
<comment type="similarity">
    <text evidence="4">Belongs to the CDIP1/LITAF family.</text>
</comment>
<proteinExistence type="inferred from homology"/>
<dbReference type="PANTHER" id="PTHR23292">
    <property type="entry name" value="LIPOPOLYSACCHARIDE-INDUCED TUMOR NECROSIS FACTOR-ALPHA FACTOR"/>
    <property type="match status" value="1"/>
</dbReference>
<dbReference type="PROSITE" id="PS51837">
    <property type="entry name" value="LITAF"/>
    <property type="match status" value="1"/>
</dbReference>
<feature type="domain" description="LITAF" evidence="10">
    <location>
        <begin position="144"/>
        <end position="229"/>
    </location>
</feature>
<dbReference type="AlphaFoldDB" id="A0AAV2KEN8"/>
<evidence type="ECO:0000256" key="7">
    <source>
        <dbReference type="ARBA" id="ARBA00023136"/>
    </source>
</evidence>
<name>A0AAV2KEN8_KNICA</name>
<accession>A0AAV2KEN8</accession>
<comment type="subcellular location">
    <subcellularLocation>
        <location evidence="1">Endosome membrane</location>
        <topology evidence="1">Peripheral membrane protein</topology>
        <orientation evidence="1">Cytoplasmic side</orientation>
    </subcellularLocation>
    <subcellularLocation>
        <location evidence="2">Late endosome membrane</location>
    </subcellularLocation>
    <subcellularLocation>
        <location evidence="3">Lysosome membrane</location>
        <topology evidence="3">Peripheral membrane protein</topology>
        <orientation evidence="3">Cytoplasmic side</orientation>
    </subcellularLocation>
</comment>
<evidence type="ECO:0000256" key="2">
    <source>
        <dbReference type="ARBA" id="ARBA00004414"/>
    </source>
</evidence>
<keyword evidence="12" id="KW-1185">Reference proteome</keyword>
<dbReference type="GO" id="GO:0098574">
    <property type="term" value="C:cytoplasmic side of lysosomal membrane"/>
    <property type="evidence" value="ECO:0007669"/>
    <property type="project" value="TreeGrafter"/>
</dbReference>
<evidence type="ECO:0000256" key="8">
    <source>
        <dbReference type="SAM" id="Coils"/>
    </source>
</evidence>
<keyword evidence="5" id="KW-0479">Metal-binding</keyword>
<evidence type="ECO:0000313" key="12">
    <source>
        <dbReference type="Proteomes" id="UP001497482"/>
    </source>
</evidence>
<evidence type="ECO:0000256" key="1">
    <source>
        <dbReference type="ARBA" id="ARBA00004125"/>
    </source>
</evidence>
<keyword evidence="8" id="KW-0175">Coiled coil</keyword>
<reference evidence="11 12" key="1">
    <citation type="submission" date="2024-04" db="EMBL/GenBank/DDBJ databases">
        <authorList>
            <person name="Waldvogel A.-M."/>
            <person name="Schoenle A."/>
        </authorList>
    </citation>
    <scope>NUCLEOTIDE SEQUENCE [LARGE SCALE GENOMIC DNA]</scope>
</reference>
<organism evidence="11 12">
    <name type="scientific">Knipowitschia caucasica</name>
    <name type="common">Caucasian dwarf goby</name>
    <name type="synonym">Pomatoschistus caucasicus</name>
    <dbReference type="NCBI Taxonomy" id="637954"/>
    <lineage>
        <taxon>Eukaryota</taxon>
        <taxon>Metazoa</taxon>
        <taxon>Chordata</taxon>
        <taxon>Craniata</taxon>
        <taxon>Vertebrata</taxon>
        <taxon>Euteleostomi</taxon>
        <taxon>Actinopterygii</taxon>
        <taxon>Neopterygii</taxon>
        <taxon>Teleostei</taxon>
        <taxon>Neoteleostei</taxon>
        <taxon>Acanthomorphata</taxon>
        <taxon>Gobiaria</taxon>
        <taxon>Gobiiformes</taxon>
        <taxon>Gobioidei</taxon>
        <taxon>Gobiidae</taxon>
        <taxon>Gobiinae</taxon>
        <taxon>Knipowitschia</taxon>
    </lineage>
</organism>
<dbReference type="PANTHER" id="PTHR23292:SF35">
    <property type="entry name" value="LITAF DOMAIN-CONTAINING PROTEIN"/>
    <property type="match status" value="1"/>
</dbReference>
<dbReference type="GO" id="GO:0008270">
    <property type="term" value="F:zinc ion binding"/>
    <property type="evidence" value="ECO:0007669"/>
    <property type="project" value="TreeGrafter"/>
</dbReference>
<feature type="coiled-coil region" evidence="8">
    <location>
        <begin position="84"/>
        <end position="118"/>
    </location>
</feature>
<keyword evidence="9" id="KW-0812">Transmembrane</keyword>
<evidence type="ECO:0000256" key="9">
    <source>
        <dbReference type="SAM" id="Phobius"/>
    </source>
</evidence>
<evidence type="ECO:0000313" key="11">
    <source>
        <dbReference type="EMBL" id="CAL1588059.1"/>
    </source>
</evidence>
<dbReference type="GO" id="GO:0098560">
    <property type="term" value="C:cytoplasmic side of late endosome membrane"/>
    <property type="evidence" value="ECO:0007669"/>
    <property type="project" value="TreeGrafter"/>
</dbReference>
<keyword evidence="9" id="KW-1133">Transmembrane helix</keyword>
<dbReference type="InterPro" id="IPR037519">
    <property type="entry name" value="LITAF_fam"/>
</dbReference>
<protein>
    <recommendedName>
        <fullName evidence="10">LITAF domain-containing protein</fullName>
    </recommendedName>
</protein>
<gene>
    <name evidence="11" type="ORF">KC01_LOCUS17935</name>
</gene>
<dbReference type="InterPro" id="IPR006629">
    <property type="entry name" value="LITAF"/>
</dbReference>
<evidence type="ECO:0000256" key="6">
    <source>
        <dbReference type="ARBA" id="ARBA00022833"/>
    </source>
</evidence>
<dbReference type="GO" id="GO:0005634">
    <property type="term" value="C:nucleus"/>
    <property type="evidence" value="ECO:0007669"/>
    <property type="project" value="TreeGrafter"/>
</dbReference>
<dbReference type="Pfam" id="PF10601">
    <property type="entry name" value="zf-LITAF-like"/>
    <property type="match status" value="1"/>
</dbReference>
<keyword evidence="7 9" id="KW-0472">Membrane</keyword>
<dbReference type="EMBL" id="OZ035840">
    <property type="protein sequence ID" value="CAL1588059.1"/>
    <property type="molecule type" value="Genomic_DNA"/>
</dbReference>
<feature type="transmembrane region" description="Helical" evidence="9">
    <location>
        <begin position="183"/>
        <end position="207"/>
    </location>
</feature>
<evidence type="ECO:0000256" key="3">
    <source>
        <dbReference type="ARBA" id="ARBA00004630"/>
    </source>
</evidence>